<evidence type="ECO:0000256" key="5">
    <source>
        <dbReference type="ARBA" id="ARBA00022670"/>
    </source>
</evidence>
<dbReference type="GO" id="GO:0098552">
    <property type="term" value="C:side of membrane"/>
    <property type="evidence" value="ECO:0007669"/>
    <property type="project" value="UniProtKB-KW"/>
</dbReference>
<dbReference type="InterPro" id="IPR032799">
    <property type="entry name" value="TAXi_C"/>
</dbReference>
<keyword evidence="18" id="KW-1185">Reference proteome</keyword>
<dbReference type="Gene3D" id="2.40.70.10">
    <property type="entry name" value="Acid Proteases"/>
    <property type="match status" value="2"/>
</dbReference>
<organism evidence="17 18">
    <name type="scientific">Tripterygium wilfordii</name>
    <name type="common">Thunder God vine</name>
    <dbReference type="NCBI Taxonomy" id="458696"/>
    <lineage>
        <taxon>Eukaryota</taxon>
        <taxon>Viridiplantae</taxon>
        <taxon>Streptophyta</taxon>
        <taxon>Embryophyta</taxon>
        <taxon>Tracheophyta</taxon>
        <taxon>Spermatophyta</taxon>
        <taxon>Magnoliopsida</taxon>
        <taxon>eudicotyledons</taxon>
        <taxon>Gunneridae</taxon>
        <taxon>Pentapetalae</taxon>
        <taxon>rosids</taxon>
        <taxon>fabids</taxon>
        <taxon>Celastrales</taxon>
        <taxon>Celastraceae</taxon>
        <taxon>Tripterygium</taxon>
    </lineage>
</organism>
<comment type="caution">
    <text evidence="17">The sequence shown here is derived from an EMBL/GenBank/DDBJ whole genome shotgun (WGS) entry which is preliminary data.</text>
</comment>
<dbReference type="FunCoup" id="A0A7J7E3G2">
    <property type="interactions" value="593"/>
</dbReference>
<feature type="region of interest" description="Disordered" evidence="14">
    <location>
        <begin position="446"/>
        <end position="477"/>
    </location>
</feature>
<feature type="active site" evidence="12">
    <location>
        <position position="318"/>
    </location>
</feature>
<dbReference type="InterPro" id="IPR032861">
    <property type="entry name" value="TAXi_N"/>
</dbReference>
<evidence type="ECO:0000313" key="17">
    <source>
        <dbReference type="EMBL" id="KAF5753069.1"/>
    </source>
</evidence>
<evidence type="ECO:0000256" key="4">
    <source>
        <dbReference type="ARBA" id="ARBA00022622"/>
    </source>
</evidence>
<keyword evidence="5 13" id="KW-0645">Protease</keyword>
<feature type="chain" id="PRO_5029591199" description="Peptidase A1 domain-containing protein" evidence="15">
    <location>
        <begin position="26"/>
        <end position="505"/>
    </location>
</feature>
<evidence type="ECO:0000256" key="2">
    <source>
        <dbReference type="ARBA" id="ARBA00007447"/>
    </source>
</evidence>
<dbReference type="PROSITE" id="PS00141">
    <property type="entry name" value="ASP_PROTEASE"/>
    <property type="match status" value="2"/>
</dbReference>
<dbReference type="GO" id="GO:0005886">
    <property type="term" value="C:plasma membrane"/>
    <property type="evidence" value="ECO:0007669"/>
    <property type="project" value="UniProtKB-SubCell"/>
</dbReference>
<feature type="signal peptide" evidence="15">
    <location>
        <begin position="1"/>
        <end position="25"/>
    </location>
</feature>
<keyword evidence="4" id="KW-0336">GPI-anchor</keyword>
<dbReference type="PANTHER" id="PTHR13683:SF826">
    <property type="entry name" value="ASPARTYL PROTEASE FAMILY PROTEIN 1"/>
    <property type="match status" value="1"/>
</dbReference>
<dbReference type="PANTHER" id="PTHR13683">
    <property type="entry name" value="ASPARTYL PROTEASES"/>
    <property type="match status" value="1"/>
</dbReference>
<dbReference type="InParanoid" id="A0A7J7E3G2"/>
<keyword evidence="3" id="KW-1003">Cell membrane</keyword>
<proteinExistence type="inferred from homology"/>
<feature type="domain" description="Peptidase A1" evidence="16">
    <location>
        <begin position="101"/>
        <end position="434"/>
    </location>
</feature>
<dbReference type="AlphaFoldDB" id="A0A7J7E3G2"/>
<comment type="subcellular location">
    <subcellularLocation>
        <location evidence="1">Cell membrane</location>
        <topology evidence="1">Lipid-anchor</topology>
        <topology evidence="1">GPI-anchor</topology>
    </subcellularLocation>
</comment>
<dbReference type="Pfam" id="PF14543">
    <property type="entry name" value="TAXi_N"/>
    <property type="match status" value="1"/>
</dbReference>
<feature type="active site" evidence="12">
    <location>
        <position position="119"/>
    </location>
</feature>
<evidence type="ECO:0000256" key="13">
    <source>
        <dbReference type="RuleBase" id="RU000454"/>
    </source>
</evidence>
<sequence length="505" mass="55289">MVAWTGTWALIWALMLAWAWQSCDGFGTFGFDVHHRFSDPVKGILSVDELPEKGSVEYYSTMAHLDRVMRGRLLAGSDDQTALTFFNGNDTYRLSSLGFLYYANITVGTPRKWFLVALDTGSDLFWLPCDCTSCVHGQQIDFNIYSPSESSTSAEVNCSSSLCALQKQCSSARDTCPYKVQYLSNNTSTTGVLVEDVLHLTPDDSQFQVVDTQITLGCGQQQTGSFLEGAAPNGLFGLGMSNISVPSILAEQGIVSNSFSMCFGPGIGRIRFGDKGTSDQGETSFNILGRRHPTYNVSITQINMNGTVTDLDFSAIFDSGTSFTYLNDPAYTHISESFDSFIKEKRHSSDPDIPFEYCYDISPNQSTIDIPNLNLTMKGGQQFFVTDPLVFISNQNLTIFCLGLVRSDVNIIGENFMTGYRIVFDREKMVLGWKASDCYDAPNSNTLPISPTGSTGRAPQVTEATAGGNNNPRVSSIPSNAANGPLQLNPFAYASIIVLPFFTIF</sequence>
<dbReference type="FunFam" id="2.40.70.10:FF:000012">
    <property type="entry name" value="Aspartyl protease family protein 1"/>
    <property type="match status" value="1"/>
</dbReference>
<evidence type="ECO:0000259" key="16">
    <source>
        <dbReference type="PROSITE" id="PS51767"/>
    </source>
</evidence>
<keyword evidence="7 13" id="KW-0064">Aspartyl protease</keyword>
<protein>
    <recommendedName>
        <fullName evidence="16">Peptidase A1 domain-containing protein</fullName>
    </recommendedName>
</protein>
<dbReference type="InterPro" id="IPR001969">
    <property type="entry name" value="Aspartic_peptidase_AS"/>
</dbReference>
<dbReference type="InterPro" id="IPR001461">
    <property type="entry name" value="Aspartic_peptidase_A1"/>
</dbReference>
<evidence type="ECO:0000256" key="10">
    <source>
        <dbReference type="ARBA" id="ARBA00023180"/>
    </source>
</evidence>
<evidence type="ECO:0000256" key="3">
    <source>
        <dbReference type="ARBA" id="ARBA00022475"/>
    </source>
</evidence>
<dbReference type="InterPro" id="IPR033121">
    <property type="entry name" value="PEPTIDASE_A1"/>
</dbReference>
<keyword evidence="10" id="KW-0325">Glycoprotein</keyword>
<name>A0A7J7E3G2_TRIWF</name>
<dbReference type="InterPro" id="IPR021109">
    <property type="entry name" value="Peptidase_aspartic_dom_sf"/>
</dbReference>
<evidence type="ECO:0000313" key="18">
    <source>
        <dbReference type="Proteomes" id="UP000593562"/>
    </source>
</evidence>
<dbReference type="Proteomes" id="UP000593562">
    <property type="component" value="Unassembled WGS sequence"/>
</dbReference>
<accession>A0A7J7E3G2</accession>
<dbReference type="SUPFAM" id="SSF50630">
    <property type="entry name" value="Acid proteases"/>
    <property type="match status" value="1"/>
</dbReference>
<reference evidence="17 18" key="1">
    <citation type="journal article" date="2020" name="Nat. Commun.">
        <title>Genome of Tripterygium wilfordii and identification of cytochrome P450 involved in triptolide biosynthesis.</title>
        <authorList>
            <person name="Tu L."/>
            <person name="Su P."/>
            <person name="Zhang Z."/>
            <person name="Gao L."/>
            <person name="Wang J."/>
            <person name="Hu T."/>
            <person name="Zhou J."/>
            <person name="Zhang Y."/>
            <person name="Zhao Y."/>
            <person name="Liu Y."/>
            <person name="Song Y."/>
            <person name="Tong Y."/>
            <person name="Lu Y."/>
            <person name="Yang J."/>
            <person name="Xu C."/>
            <person name="Jia M."/>
            <person name="Peters R.J."/>
            <person name="Huang L."/>
            <person name="Gao W."/>
        </authorList>
    </citation>
    <scope>NUCLEOTIDE SEQUENCE [LARGE SCALE GENOMIC DNA]</scope>
    <source>
        <strain evidence="18">cv. XIE 37</strain>
        <tissue evidence="17">Leaf</tissue>
    </source>
</reference>
<evidence type="ECO:0000256" key="14">
    <source>
        <dbReference type="SAM" id="MobiDB-lite"/>
    </source>
</evidence>
<comment type="similarity">
    <text evidence="2 13">Belongs to the peptidase A1 family.</text>
</comment>
<dbReference type="PRINTS" id="PR00792">
    <property type="entry name" value="PEPSIN"/>
</dbReference>
<dbReference type="Pfam" id="PF14541">
    <property type="entry name" value="TAXi_C"/>
    <property type="match status" value="1"/>
</dbReference>
<evidence type="ECO:0000256" key="11">
    <source>
        <dbReference type="ARBA" id="ARBA00023288"/>
    </source>
</evidence>
<dbReference type="EMBL" id="JAAARO010000001">
    <property type="protein sequence ID" value="KAF5753069.1"/>
    <property type="molecule type" value="Genomic_DNA"/>
</dbReference>
<keyword evidence="9" id="KW-0472">Membrane</keyword>
<evidence type="ECO:0000256" key="9">
    <source>
        <dbReference type="ARBA" id="ARBA00023136"/>
    </source>
</evidence>
<evidence type="ECO:0000256" key="1">
    <source>
        <dbReference type="ARBA" id="ARBA00004609"/>
    </source>
</evidence>
<dbReference type="FunFam" id="2.40.70.10:FF:000014">
    <property type="entry name" value="Aspartyl protease family protein 1"/>
    <property type="match status" value="1"/>
</dbReference>
<dbReference type="GO" id="GO:0006508">
    <property type="term" value="P:proteolysis"/>
    <property type="evidence" value="ECO:0007669"/>
    <property type="project" value="UniProtKB-KW"/>
</dbReference>
<gene>
    <name evidence="17" type="ORF">HS088_TW01G00987</name>
</gene>
<evidence type="ECO:0000256" key="7">
    <source>
        <dbReference type="ARBA" id="ARBA00022750"/>
    </source>
</evidence>
<evidence type="ECO:0000256" key="6">
    <source>
        <dbReference type="ARBA" id="ARBA00022729"/>
    </source>
</evidence>
<keyword evidence="8 13" id="KW-0378">Hydrolase</keyword>
<dbReference type="GO" id="GO:0004190">
    <property type="term" value="F:aspartic-type endopeptidase activity"/>
    <property type="evidence" value="ECO:0007669"/>
    <property type="project" value="UniProtKB-KW"/>
</dbReference>
<evidence type="ECO:0000256" key="8">
    <source>
        <dbReference type="ARBA" id="ARBA00022801"/>
    </source>
</evidence>
<keyword evidence="11" id="KW-0449">Lipoprotein</keyword>
<feature type="compositionally biased region" description="Polar residues" evidence="14">
    <location>
        <begin position="446"/>
        <end position="457"/>
    </location>
</feature>
<feature type="compositionally biased region" description="Polar residues" evidence="14">
    <location>
        <begin position="467"/>
        <end position="477"/>
    </location>
</feature>
<dbReference type="PROSITE" id="PS51767">
    <property type="entry name" value="PEPTIDASE_A1"/>
    <property type="match status" value="1"/>
</dbReference>
<evidence type="ECO:0000256" key="12">
    <source>
        <dbReference type="PIRSR" id="PIRSR601461-1"/>
    </source>
</evidence>
<evidence type="ECO:0000256" key="15">
    <source>
        <dbReference type="SAM" id="SignalP"/>
    </source>
</evidence>
<keyword evidence="6 15" id="KW-0732">Signal</keyword>